<evidence type="ECO:0000256" key="2">
    <source>
        <dbReference type="SAM" id="MobiDB-lite"/>
    </source>
</evidence>
<dbReference type="RefSeq" id="WP_184193182.1">
    <property type="nucleotide sequence ID" value="NZ_JACHGW010000001.1"/>
</dbReference>
<evidence type="ECO:0000256" key="1">
    <source>
        <dbReference type="ARBA" id="ARBA00022729"/>
    </source>
</evidence>
<gene>
    <name evidence="5" type="ORF">HNQ39_001346</name>
</gene>
<feature type="compositionally biased region" description="Basic and acidic residues" evidence="2">
    <location>
        <begin position="1334"/>
        <end position="1343"/>
    </location>
</feature>
<feature type="compositionally biased region" description="Pro residues" evidence="2">
    <location>
        <begin position="1074"/>
        <end position="1091"/>
    </location>
</feature>
<feature type="region of interest" description="Disordered" evidence="2">
    <location>
        <begin position="1070"/>
        <end position="1098"/>
    </location>
</feature>
<dbReference type="Gene3D" id="2.60.40.1240">
    <property type="match status" value="1"/>
</dbReference>
<evidence type="ECO:0000313" key="6">
    <source>
        <dbReference type="Proteomes" id="UP000520814"/>
    </source>
</evidence>
<name>A0A7W9SNV4_ARMRO</name>
<dbReference type="InterPro" id="IPR029050">
    <property type="entry name" value="Immunoprotect_excell_Ig-like"/>
</dbReference>
<dbReference type="SMART" id="SM00060">
    <property type="entry name" value="FN3"/>
    <property type="match status" value="3"/>
</dbReference>
<dbReference type="SUPFAM" id="SSF49265">
    <property type="entry name" value="Fibronectin type III"/>
    <property type="match status" value="1"/>
</dbReference>
<dbReference type="InterPro" id="IPR003961">
    <property type="entry name" value="FN3_dom"/>
</dbReference>
<feature type="chain" id="PRO_5031501528" description="Fibronectin type-III domain-containing protein" evidence="3">
    <location>
        <begin position="23"/>
        <end position="1395"/>
    </location>
</feature>
<proteinExistence type="predicted"/>
<dbReference type="InterPro" id="IPR013783">
    <property type="entry name" value="Ig-like_fold"/>
</dbReference>
<reference evidence="5 6" key="1">
    <citation type="submission" date="2020-08" db="EMBL/GenBank/DDBJ databases">
        <title>Genomic Encyclopedia of Type Strains, Phase IV (KMG-IV): sequencing the most valuable type-strain genomes for metagenomic binning, comparative biology and taxonomic classification.</title>
        <authorList>
            <person name="Goeker M."/>
        </authorList>
    </citation>
    <scope>NUCLEOTIDE SEQUENCE [LARGE SCALE GENOMIC DNA]</scope>
    <source>
        <strain evidence="5 6">DSM 23562</strain>
    </source>
</reference>
<protein>
    <recommendedName>
        <fullName evidence="4">Fibronectin type-III domain-containing protein</fullName>
    </recommendedName>
</protein>
<dbReference type="PROSITE" id="PS50853">
    <property type="entry name" value="FN3"/>
    <property type="match status" value="1"/>
</dbReference>
<feature type="domain" description="Fibronectin type-III" evidence="4">
    <location>
        <begin position="964"/>
        <end position="1062"/>
    </location>
</feature>
<feature type="signal peptide" evidence="3">
    <location>
        <begin position="1"/>
        <end position="22"/>
    </location>
</feature>
<dbReference type="EMBL" id="JACHGW010000001">
    <property type="protein sequence ID" value="MBB6049584.1"/>
    <property type="molecule type" value="Genomic_DNA"/>
</dbReference>
<accession>A0A7W9SNV4</accession>
<feature type="region of interest" description="Disordered" evidence="2">
    <location>
        <begin position="1334"/>
        <end position="1353"/>
    </location>
</feature>
<evidence type="ECO:0000259" key="4">
    <source>
        <dbReference type="PROSITE" id="PS50853"/>
    </source>
</evidence>
<keyword evidence="1 3" id="KW-0732">Signal</keyword>
<sequence length="1395" mass="149630">MDLQLKTLAPVFALTLASGAWAQNQLELMAARTVVKERPQVRLLWMVTQGWLPEGGVNLYRSDQPTKPLNESPIKLDAKFNLDAKLAPGTRSGAANKLFGQAIARTSTETTLSSKEAFADFKQKLQDVQSEPGVRGSQMAAKAAAQAPKVIAYRKRLAPPKAPADLKGGVPLTVEEQINSARIQVLLSALTSYEAAQKFGLAFIDKTARAGVAYTYTLRAVDKQGKELPGDIATVQVPASGSLTPPAPAELNGVQLSQTSIALHWEPLTATEEEALVGATYAVYREGKKLNETPLRIAFQPTVDTTGKLDGKHIAPMVSFIDSTVPLPQTVGATNLNYSVILTDAFGRESTPAKLAVSLEDLRTPGPVTNVIAVPSRTTPGALRVVWAPPSDDTGDAPLSPLSFDLYRTESNQPEVALTTPTTRIGNTPISTSLLQAPELKDITLRDFLKVMPQWEAMLTTSVDLSSLGNLGGGIIPAIFSKDELTALRDQPLTEVLRRLTDLQTSTTDTVRANAAKNFLTVHAQDPNALRFFLDTTGVPDKNYSYRVAACYTTNPSHHGTPAQSAVTALPSTAAPAAPAAGWSLSATFAKGAGSFGYLQDGTSPTLRTSGRVGAETMTSVLAAKQAKRAGAGKPGGFVAGNDAKAKFGPSGTKLFKPTTTKAIAGKVTVKWQPAVFTSPTTYRVYRAVATGLFPTAPIASAGQVPQPKAPLNPKLGMPQKPGFKDIVQQRLAPVKYFENYPSVPRQNYVLLGETTKTEFTDTLGVSQRTHYHYRVVPVSRWGVEGPETPVTDVLVPATLPPSTPTLLSAVVDELQDDGRVRLAISPGPANENITRYAVFAKAVDAAARVVQREQSRTHVASTQNLPIRQAPTLSQSRLRNLSMKDLKANGGALLRTLLDPQGYVKIGEVAASANREQPLTFVDTKTPPRVPMAYRVVAINEDQIGSQPSNVLDGTALKVRCESPRSFTSVLAHDSTTGTPQAELHWQAPASEVPASYVLERATQKLTDTAAPNFIKLPSPTGLQLLDGDVRSGRKYTYRLRAVDSEGLFSEPLTATVVVPALAAASFGDPAPSTTPAPPPPVAPVKPNPVEPTGELLPRSKSAQFGKWYRYDTDNRWAFSILTAEYTTAAFVWGPKDDTRLFYPTPQEKFIKLTLAVKNIGKDSYEFGYQSLIGHGVSADGNNGPDFQNFKRTDNGNQSQQLLPAGKTTTVEAIVTVSATGAAKAIHVGETVFPLGEGNTVASLPPFLSKDGVTVAAEVPAQRGQAYPGARFEAAFVGITRSSAMFGDQALEDGKEFVIVTLALKNKAIEESKAEYQTFTLTLYDTDDDKYTADKPYKETKPEPVTAPLAPTGTDGDSRLVRYLFTVPKGASFKRMTLREGDARTYVYPQGELK</sequence>
<comment type="caution">
    <text evidence="5">The sequence shown here is derived from an EMBL/GenBank/DDBJ whole genome shotgun (WGS) entry which is preliminary data.</text>
</comment>
<dbReference type="Proteomes" id="UP000520814">
    <property type="component" value="Unassembled WGS sequence"/>
</dbReference>
<dbReference type="InterPro" id="IPR036116">
    <property type="entry name" value="FN3_sf"/>
</dbReference>
<keyword evidence="6" id="KW-1185">Reference proteome</keyword>
<evidence type="ECO:0000313" key="5">
    <source>
        <dbReference type="EMBL" id="MBB6049584.1"/>
    </source>
</evidence>
<organism evidence="5 6">
    <name type="scientific">Armatimonas rosea</name>
    <dbReference type="NCBI Taxonomy" id="685828"/>
    <lineage>
        <taxon>Bacteria</taxon>
        <taxon>Bacillati</taxon>
        <taxon>Armatimonadota</taxon>
        <taxon>Armatimonadia</taxon>
        <taxon>Armatimonadales</taxon>
        <taxon>Armatimonadaceae</taxon>
        <taxon>Armatimonas</taxon>
    </lineage>
</organism>
<dbReference type="Gene3D" id="2.60.40.10">
    <property type="entry name" value="Immunoglobulins"/>
    <property type="match status" value="1"/>
</dbReference>
<evidence type="ECO:0000256" key="3">
    <source>
        <dbReference type="SAM" id="SignalP"/>
    </source>
</evidence>